<dbReference type="OMA" id="YQCVKEA"/>
<dbReference type="InParanoid" id="A0A7M7LNG8"/>
<dbReference type="SMR" id="A0A7M7LNG8"/>
<protein>
    <submittedName>
        <fullName evidence="2">Uncharacterized protein</fullName>
    </submittedName>
</protein>
<evidence type="ECO:0000313" key="3">
    <source>
        <dbReference type="Proteomes" id="UP000002358"/>
    </source>
</evidence>
<evidence type="ECO:0000256" key="1">
    <source>
        <dbReference type="SAM" id="Coils"/>
    </source>
</evidence>
<dbReference type="EnsemblMetazoa" id="XM_003424868">
    <property type="protein sequence ID" value="XP_003424916"/>
    <property type="gene ID" value="LOC100679700"/>
</dbReference>
<dbReference type="OrthoDB" id="7696867at2759"/>
<organism evidence="2 3">
    <name type="scientific">Nasonia vitripennis</name>
    <name type="common">Parasitic wasp</name>
    <dbReference type="NCBI Taxonomy" id="7425"/>
    <lineage>
        <taxon>Eukaryota</taxon>
        <taxon>Metazoa</taxon>
        <taxon>Ecdysozoa</taxon>
        <taxon>Arthropoda</taxon>
        <taxon>Hexapoda</taxon>
        <taxon>Insecta</taxon>
        <taxon>Pterygota</taxon>
        <taxon>Neoptera</taxon>
        <taxon>Endopterygota</taxon>
        <taxon>Hymenoptera</taxon>
        <taxon>Apocrita</taxon>
        <taxon>Proctotrupomorpha</taxon>
        <taxon>Chalcidoidea</taxon>
        <taxon>Pteromalidae</taxon>
        <taxon>Pteromalinae</taxon>
        <taxon>Nasonia</taxon>
    </lineage>
</organism>
<name>A0A7M7LNG8_NASVI</name>
<keyword evidence="3" id="KW-1185">Reference proteome</keyword>
<sequence length="346" mass="40389">MSSIDDLSLISGISNISRISRATGASLYKFDSTCNLSEWRSMCRDVNKSFTTESQKLDARRPSESTKINKALNSCEESTCDYAKLKLIYQCLEEVVSTNSITVDKNTMKKLKELITIHEVKKYLHLPNTSKDLKEELTLLGIIDLPQYEFSYEEQLSIKSCLEAKIREKIHSFVKMYENLAGSTKEVLKNNDSILRSRLQQKEELDNIHWKDKIDEVCMEHKRDLLHCRKMLNQWNELRCKINEKITKDSENLLLQAEIAEMKVIISKLTCTIRMYKETPETVEAFRILNASLDEQIARVNEEIAEKIELKKAYDVLNNTEYDEILRKYLDMCHIVKKKRNLLEKL</sequence>
<evidence type="ECO:0000313" key="2">
    <source>
        <dbReference type="EnsemblMetazoa" id="XP_003424916"/>
    </source>
</evidence>
<keyword evidence="1" id="KW-0175">Coiled coil</keyword>
<feature type="coiled-coil region" evidence="1">
    <location>
        <begin position="283"/>
        <end position="310"/>
    </location>
</feature>
<gene>
    <name evidence="2" type="primary">100679700</name>
</gene>
<dbReference type="Proteomes" id="UP000002358">
    <property type="component" value="Chromosome 2"/>
</dbReference>
<dbReference type="AlphaFoldDB" id="A0A7M7LNG8"/>
<accession>A0A7M7LNG8</accession>
<dbReference type="KEGG" id="nvi:100679700"/>
<proteinExistence type="predicted"/>
<reference evidence="2" key="1">
    <citation type="submission" date="2021-01" db="UniProtKB">
        <authorList>
            <consortium name="EnsemblMetazoa"/>
        </authorList>
    </citation>
    <scope>IDENTIFICATION</scope>
</reference>